<comment type="subcellular location">
    <subcellularLocation>
        <location evidence="1">Cell outer membrane</location>
        <topology evidence="1">Multi-pass membrane protein</topology>
    </subcellularLocation>
</comment>
<feature type="signal peptide" evidence="11">
    <location>
        <begin position="1"/>
        <end position="21"/>
    </location>
</feature>
<keyword evidence="3" id="KW-1134">Transmembrane beta strand</keyword>
<dbReference type="Pfam" id="PF00593">
    <property type="entry name" value="TonB_dep_Rec_b-barrel"/>
    <property type="match status" value="1"/>
</dbReference>
<keyword evidence="9" id="KW-0998">Cell outer membrane</keyword>
<dbReference type="InterPro" id="IPR036942">
    <property type="entry name" value="Beta-barrel_TonB_sf"/>
</dbReference>
<dbReference type="SUPFAM" id="SSF49464">
    <property type="entry name" value="Carboxypeptidase regulatory domain-like"/>
    <property type="match status" value="1"/>
</dbReference>
<dbReference type="InterPro" id="IPR039426">
    <property type="entry name" value="TonB-dep_rcpt-like"/>
</dbReference>
<dbReference type="GO" id="GO:0044718">
    <property type="term" value="P:siderophore transmembrane transport"/>
    <property type="evidence" value="ECO:0007669"/>
    <property type="project" value="TreeGrafter"/>
</dbReference>
<evidence type="ECO:0000256" key="4">
    <source>
        <dbReference type="ARBA" id="ARBA00022692"/>
    </source>
</evidence>
<organism evidence="14 15">
    <name type="scientific">Arcticibacter pallidicorallinus</name>
    <dbReference type="NCBI Taxonomy" id="1259464"/>
    <lineage>
        <taxon>Bacteria</taxon>
        <taxon>Pseudomonadati</taxon>
        <taxon>Bacteroidota</taxon>
        <taxon>Sphingobacteriia</taxon>
        <taxon>Sphingobacteriales</taxon>
        <taxon>Sphingobacteriaceae</taxon>
        <taxon>Arcticibacter</taxon>
    </lineage>
</organism>
<dbReference type="PANTHER" id="PTHR30069:SF29">
    <property type="entry name" value="HEMOGLOBIN AND HEMOGLOBIN-HAPTOGLOBIN-BINDING PROTEIN 1-RELATED"/>
    <property type="match status" value="1"/>
</dbReference>
<evidence type="ECO:0000313" key="14">
    <source>
        <dbReference type="EMBL" id="PRY54565.1"/>
    </source>
</evidence>
<evidence type="ECO:0000259" key="12">
    <source>
        <dbReference type="Pfam" id="PF00593"/>
    </source>
</evidence>
<proteinExistence type="inferred from homology"/>
<protein>
    <submittedName>
        <fullName evidence="14">TonB-dependent receptor-like protein</fullName>
    </submittedName>
</protein>
<dbReference type="Gene3D" id="2.60.40.1120">
    <property type="entry name" value="Carboxypeptidase-like, regulatory domain"/>
    <property type="match status" value="1"/>
</dbReference>
<dbReference type="GO" id="GO:0009279">
    <property type="term" value="C:cell outer membrane"/>
    <property type="evidence" value="ECO:0007669"/>
    <property type="project" value="UniProtKB-SubCell"/>
</dbReference>
<evidence type="ECO:0000256" key="6">
    <source>
        <dbReference type="ARBA" id="ARBA00023077"/>
    </source>
</evidence>
<dbReference type="GO" id="GO:0015344">
    <property type="term" value="F:siderophore uptake transmembrane transporter activity"/>
    <property type="evidence" value="ECO:0007669"/>
    <property type="project" value="TreeGrafter"/>
</dbReference>
<evidence type="ECO:0000256" key="7">
    <source>
        <dbReference type="ARBA" id="ARBA00023136"/>
    </source>
</evidence>
<comment type="caution">
    <text evidence="14">The sequence shown here is derived from an EMBL/GenBank/DDBJ whole genome shotgun (WGS) entry which is preliminary data.</text>
</comment>
<dbReference type="Pfam" id="PF13715">
    <property type="entry name" value="CarbopepD_reg_2"/>
    <property type="match status" value="1"/>
</dbReference>
<dbReference type="OrthoDB" id="1109208at2"/>
<evidence type="ECO:0000259" key="13">
    <source>
        <dbReference type="Pfam" id="PF07715"/>
    </source>
</evidence>
<comment type="similarity">
    <text evidence="10">Belongs to the TonB-dependent receptor family.</text>
</comment>
<keyword evidence="2" id="KW-0813">Transport</keyword>
<dbReference type="InterPro" id="IPR008969">
    <property type="entry name" value="CarboxyPept-like_regulatory"/>
</dbReference>
<dbReference type="SUPFAM" id="SSF56935">
    <property type="entry name" value="Porins"/>
    <property type="match status" value="1"/>
</dbReference>
<keyword evidence="6 10" id="KW-0798">TonB box</keyword>
<dbReference type="InterPro" id="IPR000531">
    <property type="entry name" value="Beta-barrel_TonB"/>
</dbReference>
<evidence type="ECO:0000256" key="8">
    <source>
        <dbReference type="ARBA" id="ARBA00023170"/>
    </source>
</evidence>
<dbReference type="Pfam" id="PF07715">
    <property type="entry name" value="Plug"/>
    <property type="match status" value="1"/>
</dbReference>
<evidence type="ECO:0000256" key="9">
    <source>
        <dbReference type="ARBA" id="ARBA00023237"/>
    </source>
</evidence>
<feature type="chain" id="PRO_5015573654" evidence="11">
    <location>
        <begin position="22"/>
        <end position="978"/>
    </location>
</feature>
<evidence type="ECO:0000256" key="2">
    <source>
        <dbReference type="ARBA" id="ARBA00022448"/>
    </source>
</evidence>
<accession>A0A2T0U9E5</accession>
<sequence length="978" mass="107382">MKLIHIALFLLLSIFSAAIFAQGNNFIIVSGTIVQQETKTPLQGVSVLLKGTVTGTLTDSKGDFSLRTRAKYPFTLVFSSIGFETQEFEITSPESKLNIELLTQTVLGKEVVVTASRVEESILKSPVAIEKLDIRAIRESPAPGFYDALENVKGVQMTTSSLTFKVPNTRGFNIPNNFRFVQLVDGVDMQAGTLGVPLGNAIGPTELDIASVEITPGAASALYGMSAINGMANLITKSPFLYQGLSLYTRNGVNHVGGTGRDAGILTESALRYAQAFNNKFAFKVNVSYMRGKDWLSDTRTNQNPNTLNTANPRFSELNADADNPAYDAWNKYGDDNGSNAVTISGLTIPGQTGAQSIVVRRTGYWEKDVVNPIVDNLKFDAALHYRLSDNAELSYGYRFGKLDGLFQRGNKIQMDNVTVQNHKLELKGSSYFVKSYISIENTGDSYNIKPLVDNLDITSGGKNSVWQAKYKTALQNALNAGTSLAEALKLGRAAADAGRAEPGTAQFNDLKNTIVGINNWDHQEVVGGDAPATGGAWLNQKSRTYHTDAQWDLSEKVKVFDLLVGGDLRIYEVVPDGNNFVDFTRPLAERNNPLSDGSFGDNVYYKKFGGFAQITKTLFEEKLKLFGSLRLDYNPEFDAKFNPRVAAVYTLAEKHNFRASLQNGYRFPALFEAISFVNNGNIRRVGGLSYINEGLNYLDNSYTLASSDVFNAAVNADVAAGLSANDAALKNKALLAATSLSPTRPERINSFEVGYKSVLLENKLVVDVDAYINQYDGFLGQVEVSVPYKRSLTPGANFVEQAPVGSDDAIFAMLRANRDAQQTRYRVYTNAKNKYNNYGAALGLTYNFYQKYTISGNANYNNISENTQPDVFVTGFNTPKWSTNVSFGNREIVKNIGFNIVYRWQQEFLWESPLVNGTVPSFGTFDAQATYKIPRHKATFKVGGTNIFNNNYVQYAGGPTLGGLYYVAITLDGLLQK</sequence>
<keyword evidence="5 11" id="KW-0732">Signal</keyword>
<feature type="domain" description="TonB-dependent receptor-like beta-barrel" evidence="12">
    <location>
        <begin position="424"/>
        <end position="948"/>
    </location>
</feature>
<dbReference type="InterPro" id="IPR012910">
    <property type="entry name" value="Plug_dom"/>
</dbReference>
<feature type="domain" description="TonB-dependent receptor plug" evidence="13">
    <location>
        <begin position="123"/>
        <end position="230"/>
    </location>
</feature>
<reference evidence="14 15" key="1">
    <citation type="submission" date="2018-03" db="EMBL/GenBank/DDBJ databases">
        <title>Genomic Encyclopedia of Type Strains, Phase III (KMG-III): the genomes of soil and plant-associated and newly described type strains.</title>
        <authorList>
            <person name="Whitman W."/>
        </authorList>
    </citation>
    <scope>NUCLEOTIDE SEQUENCE [LARGE SCALE GENOMIC DNA]</scope>
    <source>
        <strain evidence="14 15">CGMCC 1.9313</strain>
    </source>
</reference>
<name>A0A2T0U9E5_9SPHI</name>
<evidence type="ECO:0000256" key="1">
    <source>
        <dbReference type="ARBA" id="ARBA00004571"/>
    </source>
</evidence>
<keyword evidence="15" id="KW-1185">Reference proteome</keyword>
<evidence type="ECO:0000256" key="5">
    <source>
        <dbReference type="ARBA" id="ARBA00022729"/>
    </source>
</evidence>
<dbReference type="InterPro" id="IPR037066">
    <property type="entry name" value="Plug_dom_sf"/>
</dbReference>
<dbReference type="PANTHER" id="PTHR30069">
    <property type="entry name" value="TONB-DEPENDENT OUTER MEMBRANE RECEPTOR"/>
    <property type="match status" value="1"/>
</dbReference>
<dbReference type="Gene3D" id="2.40.170.20">
    <property type="entry name" value="TonB-dependent receptor, beta-barrel domain"/>
    <property type="match status" value="1"/>
</dbReference>
<keyword evidence="7 10" id="KW-0472">Membrane</keyword>
<evidence type="ECO:0000313" key="15">
    <source>
        <dbReference type="Proteomes" id="UP000238034"/>
    </source>
</evidence>
<dbReference type="AlphaFoldDB" id="A0A2T0U9E5"/>
<dbReference type="RefSeq" id="WP_106291863.1">
    <property type="nucleotide sequence ID" value="NZ_PVTH01000002.1"/>
</dbReference>
<dbReference type="Proteomes" id="UP000238034">
    <property type="component" value="Unassembled WGS sequence"/>
</dbReference>
<keyword evidence="4" id="KW-0812">Transmembrane</keyword>
<keyword evidence="8 14" id="KW-0675">Receptor</keyword>
<gene>
    <name evidence="14" type="ORF">B0I27_102334</name>
</gene>
<evidence type="ECO:0000256" key="3">
    <source>
        <dbReference type="ARBA" id="ARBA00022452"/>
    </source>
</evidence>
<evidence type="ECO:0000256" key="10">
    <source>
        <dbReference type="RuleBase" id="RU003357"/>
    </source>
</evidence>
<evidence type="ECO:0000256" key="11">
    <source>
        <dbReference type="SAM" id="SignalP"/>
    </source>
</evidence>
<dbReference type="EMBL" id="PVTH01000002">
    <property type="protein sequence ID" value="PRY54565.1"/>
    <property type="molecule type" value="Genomic_DNA"/>
</dbReference>
<dbReference type="Gene3D" id="2.170.130.10">
    <property type="entry name" value="TonB-dependent receptor, plug domain"/>
    <property type="match status" value="1"/>
</dbReference>